<protein>
    <submittedName>
        <fullName evidence="2">Uncharacterized protein</fullName>
    </submittedName>
</protein>
<evidence type="ECO:0000313" key="3">
    <source>
        <dbReference type="Proteomes" id="UP000029223"/>
    </source>
</evidence>
<proteinExistence type="predicted"/>
<dbReference type="EMBL" id="BBMS01000125">
    <property type="protein sequence ID" value="GAL31016.1"/>
    <property type="molecule type" value="Genomic_DNA"/>
</dbReference>
<gene>
    <name evidence="2" type="ORF">JCM19239_4740</name>
</gene>
<reference evidence="3" key="1">
    <citation type="submission" date="2014-09" db="EMBL/GenBank/DDBJ databases">
        <title>Vibrio variabilis JCM 19239. (C206) whole genome shotgun sequence.</title>
        <authorList>
            <person name="Sawabe T."/>
            <person name="Meirelles P."/>
            <person name="Nakanishi M."/>
            <person name="Sayaka M."/>
            <person name="Hattori M."/>
            <person name="Ohkuma M."/>
        </authorList>
    </citation>
    <scope>NUCLEOTIDE SEQUENCE [LARGE SCALE GENOMIC DNA]</scope>
    <source>
        <strain evidence="3">JCM 19239</strain>
    </source>
</reference>
<comment type="caution">
    <text evidence="2">The sequence shown here is derived from an EMBL/GenBank/DDBJ whole genome shotgun (WGS) entry which is preliminary data.</text>
</comment>
<sequence length="118" mass="13690">MEMVQKHLNLPASEPEPQSPSTQESEREQHDERQSDAQSTTGEAEKDSNEAPQSDSEVISQAQQQEANSDLRKLEQVESARDPSYLSKRKCYCKLKRERLRHQRVRTGKQNEIKIIFH</sequence>
<keyword evidence="3" id="KW-1185">Reference proteome</keyword>
<accession>A0ABQ0JQH2</accession>
<feature type="compositionally biased region" description="Basic and acidic residues" evidence="1">
    <location>
        <begin position="69"/>
        <end position="81"/>
    </location>
</feature>
<evidence type="ECO:0000256" key="1">
    <source>
        <dbReference type="SAM" id="MobiDB-lite"/>
    </source>
</evidence>
<name>A0ABQ0JQH2_9VIBR</name>
<evidence type="ECO:0000313" key="2">
    <source>
        <dbReference type="EMBL" id="GAL31016.1"/>
    </source>
</evidence>
<feature type="compositionally biased region" description="Polar residues" evidence="1">
    <location>
        <begin position="50"/>
        <end position="68"/>
    </location>
</feature>
<dbReference type="Proteomes" id="UP000029223">
    <property type="component" value="Unassembled WGS sequence"/>
</dbReference>
<feature type="compositionally biased region" description="Basic and acidic residues" evidence="1">
    <location>
        <begin position="24"/>
        <end position="35"/>
    </location>
</feature>
<feature type="region of interest" description="Disordered" evidence="1">
    <location>
        <begin position="1"/>
        <end position="82"/>
    </location>
</feature>
<organism evidence="2 3">
    <name type="scientific">Vibrio variabilis</name>
    <dbReference type="NCBI Taxonomy" id="990271"/>
    <lineage>
        <taxon>Bacteria</taxon>
        <taxon>Pseudomonadati</taxon>
        <taxon>Pseudomonadota</taxon>
        <taxon>Gammaproteobacteria</taxon>
        <taxon>Vibrionales</taxon>
        <taxon>Vibrionaceae</taxon>
        <taxon>Vibrio</taxon>
    </lineage>
</organism>